<evidence type="ECO:0000256" key="5">
    <source>
        <dbReference type="SAM" id="MobiDB-lite"/>
    </source>
</evidence>
<evidence type="ECO:0008006" key="8">
    <source>
        <dbReference type="Google" id="ProtNLM"/>
    </source>
</evidence>
<dbReference type="EMBL" id="JAGXEW010000043">
    <property type="protein sequence ID" value="KAK1153052.1"/>
    <property type="molecule type" value="Genomic_DNA"/>
</dbReference>
<comment type="subcellular location">
    <subcellularLocation>
        <location evidence="2">Cytoplasm</location>
    </subcellularLocation>
    <subcellularLocation>
        <location evidence="1">Nucleus</location>
    </subcellularLocation>
</comment>
<keyword evidence="7" id="KW-1185">Reference proteome</keyword>
<dbReference type="GO" id="GO:0003682">
    <property type="term" value="F:chromatin binding"/>
    <property type="evidence" value="ECO:0007669"/>
    <property type="project" value="TreeGrafter"/>
</dbReference>
<evidence type="ECO:0000256" key="4">
    <source>
        <dbReference type="ARBA" id="ARBA00023242"/>
    </source>
</evidence>
<feature type="region of interest" description="Disordered" evidence="5">
    <location>
        <begin position="128"/>
        <end position="155"/>
    </location>
</feature>
<dbReference type="InterPro" id="IPR010736">
    <property type="entry name" value="SHIPPO-rpt"/>
</dbReference>
<gene>
    <name evidence="6" type="ORF">AOXY_G30386</name>
</gene>
<feature type="compositionally biased region" description="Polar residues" evidence="5">
    <location>
        <begin position="128"/>
        <end position="138"/>
    </location>
</feature>
<dbReference type="AlphaFoldDB" id="A0AAD8CMU8"/>
<dbReference type="PANTHER" id="PTHR35678:SF1">
    <property type="entry name" value="PROTEIN STPG4"/>
    <property type="match status" value="1"/>
</dbReference>
<dbReference type="GO" id="GO:0044727">
    <property type="term" value="P:epigenetic programing of male pronucleus"/>
    <property type="evidence" value="ECO:0007669"/>
    <property type="project" value="TreeGrafter"/>
</dbReference>
<dbReference type="Pfam" id="PF07004">
    <property type="entry name" value="SHIPPO-rpt"/>
    <property type="match status" value="4"/>
</dbReference>
<organism evidence="6 7">
    <name type="scientific">Acipenser oxyrinchus oxyrinchus</name>
    <dbReference type="NCBI Taxonomy" id="40147"/>
    <lineage>
        <taxon>Eukaryota</taxon>
        <taxon>Metazoa</taxon>
        <taxon>Chordata</taxon>
        <taxon>Craniata</taxon>
        <taxon>Vertebrata</taxon>
        <taxon>Euteleostomi</taxon>
        <taxon>Actinopterygii</taxon>
        <taxon>Chondrostei</taxon>
        <taxon>Acipenseriformes</taxon>
        <taxon>Acipenseridae</taxon>
        <taxon>Acipenser</taxon>
    </lineage>
</organism>
<comment type="caution">
    <text evidence="6">The sequence shown here is derived from an EMBL/GenBank/DDBJ whole genome shotgun (WGS) entry which is preliminary data.</text>
</comment>
<evidence type="ECO:0000256" key="3">
    <source>
        <dbReference type="ARBA" id="ARBA00022490"/>
    </source>
</evidence>
<dbReference type="GO" id="GO:0001939">
    <property type="term" value="C:female pronucleus"/>
    <property type="evidence" value="ECO:0007669"/>
    <property type="project" value="TreeGrafter"/>
</dbReference>
<keyword evidence="3" id="KW-0963">Cytoplasm</keyword>
<protein>
    <recommendedName>
        <fullName evidence="8">O(6)-methylguanine-induced apoptosis 2</fullName>
    </recommendedName>
</protein>
<reference evidence="6" key="1">
    <citation type="submission" date="2022-02" db="EMBL/GenBank/DDBJ databases">
        <title>Atlantic sturgeon de novo genome assembly.</title>
        <authorList>
            <person name="Stock M."/>
            <person name="Klopp C."/>
            <person name="Guiguen Y."/>
            <person name="Cabau C."/>
            <person name="Parinello H."/>
            <person name="Santidrian Yebra-Pimentel E."/>
            <person name="Kuhl H."/>
            <person name="Dirks R.P."/>
            <person name="Guessner J."/>
            <person name="Wuertz S."/>
            <person name="Du K."/>
            <person name="Schartl M."/>
        </authorList>
    </citation>
    <scope>NUCLEOTIDE SEQUENCE</scope>
    <source>
        <strain evidence="6">STURGEONOMICS-FGT-2020</strain>
        <tissue evidence="6">Whole blood</tissue>
    </source>
</reference>
<evidence type="ECO:0000256" key="1">
    <source>
        <dbReference type="ARBA" id="ARBA00004123"/>
    </source>
</evidence>
<evidence type="ECO:0000256" key="2">
    <source>
        <dbReference type="ARBA" id="ARBA00004496"/>
    </source>
</evidence>
<keyword evidence="4" id="KW-0539">Nucleus</keyword>
<evidence type="ECO:0000313" key="6">
    <source>
        <dbReference type="EMBL" id="KAK1153052.1"/>
    </source>
</evidence>
<dbReference type="Proteomes" id="UP001230051">
    <property type="component" value="Unassembled WGS sequence"/>
</dbReference>
<dbReference type="GO" id="GO:0001940">
    <property type="term" value="C:male pronucleus"/>
    <property type="evidence" value="ECO:0007669"/>
    <property type="project" value="TreeGrafter"/>
</dbReference>
<dbReference type="GO" id="GO:0005737">
    <property type="term" value="C:cytoplasm"/>
    <property type="evidence" value="ECO:0007669"/>
    <property type="project" value="UniProtKB-SubCell"/>
</dbReference>
<dbReference type="GO" id="GO:0042585">
    <property type="term" value="C:germinal vesicle"/>
    <property type="evidence" value="ECO:0007669"/>
    <property type="project" value="TreeGrafter"/>
</dbReference>
<dbReference type="PANTHER" id="PTHR35678">
    <property type="entry name" value="PROTEIN STPG4"/>
    <property type="match status" value="1"/>
</dbReference>
<accession>A0AAD8CMU8</accession>
<evidence type="ECO:0000313" key="7">
    <source>
        <dbReference type="Proteomes" id="UP001230051"/>
    </source>
</evidence>
<proteinExistence type="predicted"/>
<dbReference type="GO" id="GO:0042393">
    <property type="term" value="F:histone binding"/>
    <property type="evidence" value="ECO:0007669"/>
    <property type="project" value="TreeGrafter"/>
</dbReference>
<sequence length="380" mass="42700">MLTIRLSRCEVTKHLYCRQRCKHRLISASKTGVYILLSMADALDSVAYLDFNHRRIHSNAGKLCRGFRFKTKISSIPSKYQTVVTCNTERKGFTSQTKRFLYETNQNENPGPGSYDFTHRPAEITSTSFSRKGTSSFASKAARQPRNTIQKTPAANAYRIKSSLMSQKNSYGNSSMFKKPIAVNVEKLKKSTPAPNQYYVSKGNVGMNNSVAAQSAFLSETKREHIPRRNLKVPSPCHYNVNYSLIEESPKVAVSCFKSTTMRGRAADQALNPGPGAYNPYEVPEPVKKIIFPKRHYLSISAPPMQIPKMPPPPGPGQYEIVDYFGPPKHYMSSAVFVSNTSRWTGDTHGKGLPGPGYYEPEKPKKQSFLYNFCNKWVPP</sequence>
<name>A0AAD8CMU8_ACIOX</name>